<proteinExistence type="inferred from homology"/>
<dbReference type="Gene3D" id="2.20.200.10">
    <property type="entry name" value="Outer membrane efflux proteins (OEP)"/>
    <property type="match status" value="1"/>
</dbReference>
<dbReference type="NCBIfam" id="TIGR01845">
    <property type="entry name" value="outer_NodT"/>
    <property type="match status" value="1"/>
</dbReference>
<evidence type="ECO:0000256" key="1">
    <source>
        <dbReference type="ARBA" id="ARBA00007613"/>
    </source>
</evidence>
<keyword evidence="2" id="KW-0449">Lipoprotein</keyword>
<dbReference type="GO" id="GO:0005886">
    <property type="term" value="C:plasma membrane"/>
    <property type="evidence" value="ECO:0007669"/>
    <property type="project" value="UniProtKB-SubCell"/>
</dbReference>
<keyword evidence="2" id="KW-0472">Membrane</keyword>
<keyword evidence="4" id="KW-1185">Reference proteome</keyword>
<keyword evidence="2" id="KW-1134">Transmembrane beta strand</keyword>
<dbReference type="RefSeq" id="WP_085784949.1">
    <property type="nucleotide sequence ID" value="NZ_CP008743.1"/>
</dbReference>
<organism evidence="3 4">
    <name type="scientific">Candidatus Nucleicultrix amoebiphila FS5</name>
    <dbReference type="NCBI Taxonomy" id="1414854"/>
    <lineage>
        <taxon>Bacteria</taxon>
        <taxon>Pseudomonadati</taxon>
        <taxon>Pseudomonadota</taxon>
        <taxon>Alphaproteobacteria</taxon>
        <taxon>Holosporales</taxon>
        <taxon>Candidatus Nucleicultricaceae</taxon>
        <taxon>Candidatus Nucleicultrix</taxon>
    </lineage>
</organism>
<dbReference type="PROSITE" id="PS51257">
    <property type="entry name" value="PROKAR_LIPOPROTEIN"/>
    <property type="match status" value="1"/>
</dbReference>
<dbReference type="Proteomes" id="UP000237351">
    <property type="component" value="Chromosome"/>
</dbReference>
<keyword evidence="2" id="KW-0564">Palmitate</keyword>
<dbReference type="Pfam" id="PF02321">
    <property type="entry name" value="OEP"/>
    <property type="match status" value="2"/>
</dbReference>
<dbReference type="EMBL" id="CP008743">
    <property type="protein sequence ID" value="ARN85387.1"/>
    <property type="molecule type" value="Genomic_DNA"/>
</dbReference>
<dbReference type="STRING" id="1414854.GQ61_08910"/>
<dbReference type="AlphaFoldDB" id="A0A1W6N684"/>
<protein>
    <recommendedName>
        <fullName evidence="5">RND transporter</fullName>
    </recommendedName>
</protein>
<dbReference type="OrthoDB" id="9783100at2"/>
<dbReference type="KEGG" id="naf:GQ61_08910"/>
<dbReference type="Gene3D" id="1.20.1600.10">
    <property type="entry name" value="Outer membrane efflux proteins (OEP)"/>
    <property type="match status" value="1"/>
</dbReference>
<dbReference type="GO" id="GO:0015562">
    <property type="term" value="F:efflux transmembrane transporter activity"/>
    <property type="evidence" value="ECO:0007669"/>
    <property type="project" value="InterPro"/>
</dbReference>
<accession>A0A1W6N684</accession>
<dbReference type="InterPro" id="IPR010131">
    <property type="entry name" value="MdtP/NodT-like"/>
</dbReference>
<name>A0A1W6N684_9PROT</name>
<gene>
    <name evidence="3" type="ORF">GQ61_08910</name>
</gene>
<comment type="subcellular location">
    <subcellularLocation>
        <location evidence="2">Cell membrane</location>
        <topology evidence="2">Lipid-anchor</topology>
    </subcellularLocation>
</comment>
<evidence type="ECO:0008006" key="5">
    <source>
        <dbReference type="Google" id="ProtNLM"/>
    </source>
</evidence>
<dbReference type="SUPFAM" id="SSF56954">
    <property type="entry name" value="Outer membrane efflux proteins (OEP)"/>
    <property type="match status" value="1"/>
</dbReference>
<evidence type="ECO:0000313" key="3">
    <source>
        <dbReference type="EMBL" id="ARN85387.1"/>
    </source>
</evidence>
<evidence type="ECO:0000256" key="2">
    <source>
        <dbReference type="RuleBase" id="RU362097"/>
    </source>
</evidence>
<comment type="similarity">
    <text evidence="1 2">Belongs to the outer membrane factor (OMF) (TC 1.B.17) family.</text>
</comment>
<dbReference type="PANTHER" id="PTHR30203:SF25">
    <property type="entry name" value="OUTER MEMBRANE PROTEIN-RELATED"/>
    <property type="match status" value="1"/>
</dbReference>
<sequence length="480" mass="53436">MMIKLYLKKKSLLVGVLLLAGCEIGPDYERPKIDISENWSEKINQSAPFSEDIKWWKNFNDPVLTALIHAATESNLDLKVSEAKIAQSRSLVKSAEAGLFPQFSLSGALTHRQNSRNAYTSPQQSLGKRFYDLYRGELDTSWEIDLFGRLRRAEESAVASLDLSISDAHGVFLALIADIAQNYITLRSTQQQLRLAQKSYEKLDKLYRLNQDLQTSGLRTDLAVSQAQASRDAAYAKIFPLQATIQLLIHQLSILLGQEPNHLVKRLEEAKEIPTPPSSIYVGLPSELLERRPDIRSAEEQLKLKTAEIGIAIGDLFPKFTLTGSFGYESLKSSNLFQPRSGFFSFGPGVSYTLFDFGRIRANIESAEALKDQAFHTYKKTVLVALKDVEDSLVKLGKEILHFEHLSLSASSSKAAANLSLKRYQTGLSTFLDVLTAETAYYDNELNKILSQESVALNAVGLFKAVGGGWQSFMSLKHSS</sequence>
<dbReference type="InterPro" id="IPR003423">
    <property type="entry name" value="OMP_efflux"/>
</dbReference>
<evidence type="ECO:0000313" key="4">
    <source>
        <dbReference type="Proteomes" id="UP000237351"/>
    </source>
</evidence>
<dbReference type="PANTHER" id="PTHR30203">
    <property type="entry name" value="OUTER MEMBRANE CATION EFFLUX PROTEIN"/>
    <property type="match status" value="1"/>
</dbReference>
<keyword evidence="2" id="KW-0812">Transmembrane</keyword>
<reference evidence="3 4" key="1">
    <citation type="submission" date="2014-06" db="EMBL/GenBank/DDBJ databases">
        <title>The genome of the endonuclear symbiont Nucleicultrix amoebiphila.</title>
        <authorList>
            <person name="Schulz F."/>
            <person name="Horn M."/>
        </authorList>
    </citation>
    <scope>NUCLEOTIDE SEQUENCE [LARGE SCALE GENOMIC DNA]</scope>
    <source>
        <strain evidence="3 4">FS5</strain>
    </source>
</reference>